<name>X1MBK0_9ZZZZ</name>
<evidence type="ECO:0000259" key="2">
    <source>
        <dbReference type="PROSITE" id="PS50850"/>
    </source>
</evidence>
<dbReference type="Pfam" id="PF07690">
    <property type="entry name" value="MFS_1"/>
    <property type="match status" value="1"/>
</dbReference>
<evidence type="ECO:0000313" key="3">
    <source>
        <dbReference type="EMBL" id="GAI29017.1"/>
    </source>
</evidence>
<dbReference type="EMBL" id="BARV01015287">
    <property type="protein sequence ID" value="GAI29017.1"/>
    <property type="molecule type" value="Genomic_DNA"/>
</dbReference>
<feature type="transmembrane region" description="Helical" evidence="1">
    <location>
        <begin position="31"/>
        <end position="51"/>
    </location>
</feature>
<dbReference type="InterPro" id="IPR011701">
    <property type="entry name" value="MFS"/>
</dbReference>
<sequence length="62" mass="6432">MTGVVAAGVGAGITIVPPVASWLISSYGWRTSFIVIGIVALVPVILAAQFLRRDPSKIGQLP</sequence>
<dbReference type="SUPFAM" id="SSF103473">
    <property type="entry name" value="MFS general substrate transporter"/>
    <property type="match status" value="1"/>
</dbReference>
<keyword evidence="1" id="KW-0812">Transmembrane</keyword>
<comment type="caution">
    <text evidence="3">The sequence shown here is derived from an EMBL/GenBank/DDBJ whole genome shotgun (WGS) entry which is preliminary data.</text>
</comment>
<evidence type="ECO:0000256" key="1">
    <source>
        <dbReference type="SAM" id="Phobius"/>
    </source>
</evidence>
<organism evidence="3">
    <name type="scientific">marine sediment metagenome</name>
    <dbReference type="NCBI Taxonomy" id="412755"/>
    <lineage>
        <taxon>unclassified sequences</taxon>
        <taxon>metagenomes</taxon>
        <taxon>ecological metagenomes</taxon>
    </lineage>
</organism>
<dbReference type="PROSITE" id="PS50850">
    <property type="entry name" value="MFS"/>
    <property type="match status" value="1"/>
</dbReference>
<dbReference type="InterPro" id="IPR020846">
    <property type="entry name" value="MFS_dom"/>
</dbReference>
<keyword evidence="1" id="KW-0472">Membrane</keyword>
<proteinExistence type="predicted"/>
<accession>X1MBK0</accession>
<dbReference type="Gene3D" id="1.20.1250.20">
    <property type="entry name" value="MFS general substrate transporter like domains"/>
    <property type="match status" value="1"/>
</dbReference>
<dbReference type="InterPro" id="IPR036259">
    <property type="entry name" value="MFS_trans_sf"/>
</dbReference>
<gene>
    <name evidence="3" type="ORF">S06H3_26444</name>
</gene>
<feature type="domain" description="Major facilitator superfamily (MFS) profile" evidence="2">
    <location>
        <begin position="1"/>
        <end position="62"/>
    </location>
</feature>
<dbReference type="GO" id="GO:0022857">
    <property type="term" value="F:transmembrane transporter activity"/>
    <property type="evidence" value="ECO:0007669"/>
    <property type="project" value="InterPro"/>
</dbReference>
<dbReference type="AlphaFoldDB" id="X1MBK0"/>
<protein>
    <recommendedName>
        <fullName evidence="2">Major facilitator superfamily (MFS) profile domain-containing protein</fullName>
    </recommendedName>
</protein>
<reference evidence="3" key="1">
    <citation type="journal article" date="2014" name="Front. Microbiol.">
        <title>High frequency of phylogenetically diverse reductive dehalogenase-homologous genes in deep subseafloor sedimentary metagenomes.</title>
        <authorList>
            <person name="Kawai M."/>
            <person name="Futagami T."/>
            <person name="Toyoda A."/>
            <person name="Takaki Y."/>
            <person name="Nishi S."/>
            <person name="Hori S."/>
            <person name="Arai W."/>
            <person name="Tsubouchi T."/>
            <person name="Morono Y."/>
            <person name="Uchiyama I."/>
            <person name="Ito T."/>
            <person name="Fujiyama A."/>
            <person name="Inagaki F."/>
            <person name="Takami H."/>
        </authorList>
    </citation>
    <scope>NUCLEOTIDE SEQUENCE</scope>
    <source>
        <strain evidence="3">Expedition CK06-06</strain>
    </source>
</reference>
<keyword evidence="1" id="KW-1133">Transmembrane helix</keyword>